<dbReference type="InterPro" id="IPR009799">
    <property type="entry name" value="EthD_dom"/>
</dbReference>
<comment type="similarity">
    <text evidence="1">Belongs to the tpcK family.</text>
</comment>
<evidence type="ECO:0000256" key="1">
    <source>
        <dbReference type="ARBA" id="ARBA00005986"/>
    </source>
</evidence>
<name>X0HY12_FUSOX</name>
<dbReference type="GO" id="GO:0016491">
    <property type="term" value="F:oxidoreductase activity"/>
    <property type="evidence" value="ECO:0007669"/>
    <property type="project" value="InterPro"/>
</dbReference>
<evidence type="ECO:0000313" key="3">
    <source>
        <dbReference type="EMBL" id="EXL66009.1"/>
    </source>
</evidence>
<dbReference type="SUPFAM" id="SSF54909">
    <property type="entry name" value="Dimeric alpha+beta barrel"/>
    <property type="match status" value="1"/>
</dbReference>
<proteinExistence type="inferred from homology"/>
<dbReference type="HOGENOM" id="CLU_2073286_0_0_1"/>
<gene>
    <name evidence="3" type="ORF">FOPG_17797</name>
</gene>
<protein>
    <recommendedName>
        <fullName evidence="2">EthD domain-containing protein</fullName>
    </recommendedName>
</protein>
<dbReference type="Gene3D" id="3.30.70.100">
    <property type="match status" value="1"/>
</dbReference>
<sequence length="118" mass="13688">MPSKPLMKQIAAGRRKPNLTRKEFLDHRFRIHGQIADAPEDKDLKPHKYIQTQAFDSVFGQRESGPVNTNQHWSGHDYTTELFFRDWDHVLNCFSSDYVNDNVAPDGLLFADSRPVFL</sequence>
<dbReference type="AlphaFoldDB" id="X0HY12"/>
<dbReference type="Proteomes" id="UP000030676">
    <property type="component" value="Unassembled WGS sequence"/>
</dbReference>
<reference evidence="3" key="1">
    <citation type="submission" date="2011-11" db="EMBL/GenBank/DDBJ databases">
        <title>The Genome Sequence of Fusarium oxysporum PHW808.</title>
        <authorList>
            <consortium name="The Broad Institute Genome Sequencing Platform"/>
            <person name="Ma L.-J."/>
            <person name="Gale L.R."/>
            <person name="Schwartz D.C."/>
            <person name="Zhou S."/>
            <person name="Corby-Kistler H."/>
            <person name="Young S.K."/>
            <person name="Zeng Q."/>
            <person name="Gargeya S."/>
            <person name="Fitzgerald M."/>
            <person name="Haas B."/>
            <person name="Abouelleil A."/>
            <person name="Alvarado L."/>
            <person name="Arachchi H.M."/>
            <person name="Berlin A."/>
            <person name="Brown A."/>
            <person name="Chapman S.B."/>
            <person name="Chen Z."/>
            <person name="Dunbar C."/>
            <person name="Freedman E."/>
            <person name="Gearin G."/>
            <person name="Goldberg J."/>
            <person name="Griggs A."/>
            <person name="Gujja S."/>
            <person name="Heiman D."/>
            <person name="Howarth C."/>
            <person name="Larson L."/>
            <person name="Lui A."/>
            <person name="MacDonald P.J.P."/>
            <person name="Montmayeur A."/>
            <person name="Murphy C."/>
            <person name="Neiman D."/>
            <person name="Pearson M."/>
            <person name="Priest M."/>
            <person name="Roberts A."/>
            <person name="Saif S."/>
            <person name="Shea T."/>
            <person name="Shenoy N."/>
            <person name="Sisk P."/>
            <person name="Stolte C."/>
            <person name="Sykes S."/>
            <person name="Wortman J."/>
            <person name="Nusbaum C."/>
            <person name="Birren B."/>
        </authorList>
    </citation>
    <scope>NUCLEOTIDE SEQUENCE [LARGE SCALE GENOMIC DNA]</scope>
    <source>
        <strain evidence="3">54008</strain>
    </source>
</reference>
<organism evidence="3">
    <name type="scientific">Fusarium oxysporum f. sp. conglutinans race 2 54008</name>
    <dbReference type="NCBI Taxonomy" id="1089457"/>
    <lineage>
        <taxon>Eukaryota</taxon>
        <taxon>Fungi</taxon>
        <taxon>Dikarya</taxon>
        <taxon>Ascomycota</taxon>
        <taxon>Pezizomycotina</taxon>
        <taxon>Sordariomycetes</taxon>
        <taxon>Hypocreomycetidae</taxon>
        <taxon>Hypocreales</taxon>
        <taxon>Nectriaceae</taxon>
        <taxon>Fusarium</taxon>
        <taxon>Fusarium oxysporum species complex</taxon>
    </lineage>
</organism>
<dbReference type="InterPro" id="IPR011008">
    <property type="entry name" value="Dimeric_a/b-barrel"/>
</dbReference>
<dbReference type="Pfam" id="PF07110">
    <property type="entry name" value="EthD"/>
    <property type="match status" value="1"/>
</dbReference>
<dbReference type="EMBL" id="KK033515">
    <property type="protein sequence ID" value="EXL66009.1"/>
    <property type="molecule type" value="Genomic_DNA"/>
</dbReference>
<evidence type="ECO:0000259" key="2">
    <source>
        <dbReference type="Pfam" id="PF07110"/>
    </source>
</evidence>
<feature type="domain" description="EthD" evidence="2">
    <location>
        <begin position="16"/>
        <end position="113"/>
    </location>
</feature>
<reference evidence="3" key="2">
    <citation type="submission" date="2014-03" db="EMBL/GenBank/DDBJ databases">
        <title>The Genome Annotation of Fusarium oxysporum PHW808.</title>
        <authorList>
            <consortium name="The Broad Institute Genomics Platform"/>
            <person name="Ma L.-J."/>
            <person name="Corby-Kistler H."/>
            <person name="Broz K."/>
            <person name="Gale L.R."/>
            <person name="Jonkers W."/>
            <person name="O'Donnell K."/>
            <person name="Ploetz R."/>
            <person name="Steinberg C."/>
            <person name="Schwartz D.C."/>
            <person name="VanEtten H."/>
            <person name="Zhou S."/>
            <person name="Young S.K."/>
            <person name="Zeng Q."/>
            <person name="Gargeya S."/>
            <person name="Fitzgerald M."/>
            <person name="Abouelleil A."/>
            <person name="Alvarado L."/>
            <person name="Chapman S.B."/>
            <person name="Gainer-Dewar J."/>
            <person name="Goldberg J."/>
            <person name="Griggs A."/>
            <person name="Gujja S."/>
            <person name="Hansen M."/>
            <person name="Howarth C."/>
            <person name="Imamovic A."/>
            <person name="Ireland A."/>
            <person name="Larimer J."/>
            <person name="McCowan C."/>
            <person name="Murphy C."/>
            <person name="Pearson M."/>
            <person name="Poon T.W."/>
            <person name="Priest M."/>
            <person name="Roberts A."/>
            <person name="Saif S."/>
            <person name="Shea T."/>
            <person name="Sykes S."/>
            <person name="Wortman J."/>
            <person name="Nusbaum C."/>
            <person name="Birren B."/>
        </authorList>
    </citation>
    <scope>NUCLEOTIDE SEQUENCE</scope>
    <source>
        <strain evidence="3">54008</strain>
    </source>
</reference>
<accession>X0HY12</accession>